<reference evidence="2" key="2">
    <citation type="submission" date="2017-05" db="UniProtKB">
        <authorList>
            <consortium name="EnsemblMetazoa"/>
        </authorList>
    </citation>
    <scope>IDENTIFICATION</scope>
</reference>
<dbReference type="GO" id="GO:0000122">
    <property type="term" value="P:negative regulation of transcription by RNA polymerase II"/>
    <property type="evidence" value="ECO:0007669"/>
    <property type="project" value="TreeGrafter"/>
</dbReference>
<keyword evidence="3" id="KW-1185">Reference proteome</keyword>
<evidence type="ECO:0000256" key="1">
    <source>
        <dbReference type="SAM" id="MobiDB-lite"/>
    </source>
</evidence>
<evidence type="ECO:0000313" key="3">
    <source>
        <dbReference type="Proteomes" id="UP000007879"/>
    </source>
</evidence>
<sequence length="207" mass="24100">MEVQSGRTQLRDVLEDLVLQRKDNKQDDHLDVDEDVEEAARDLLEYSSPRKRAYKQRRKRKRAQRDSLSDTFSDDEKETSSSEVISIYGRHLNLSRLGKKPSLYSVCRDWVQNDPLGQVMGGTAKQLPAPISRTTENRDHFLNKKFKSYQVSKPVIDISVMDENLNTGLVNEEMPSLKTSYLQKWKQSCKRSKRDSKNLQQKHDKKT</sequence>
<name>A0A1X7VW64_AMPQE</name>
<evidence type="ECO:0000313" key="2">
    <source>
        <dbReference type="EnsemblMetazoa" id="Aqu2.1.43643_001"/>
    </source>
</evidence>
<feature type="region of interest" description="Disordered" evidence="1">
    <location>
        <begin position="47"/>
        <end position="80"/>
    </location>
</feature>
<proteinExistence type="predicted"/>
<dbReference type="EnsemblMetazoa" id="XM_019995141.1">
    <property type="protein sequence ID" value="XP_019850700.1"/>
    <property type="gene ID" value="LOC105312354"/>
</dbReference>
<reference evidence="3" key="1">
    <citation type="journal article" date="2010" name="Nature">
        <title>The Amphimedon queenslandica genome and the evolution of animal complexity.</title>
        <authorList>
            <person name="Srivastava M."/>
            <person name="Simakov O."/>
            <person name="Chapman J."/>
            <person name="Fahey B."/>
            <person name="Gauthier M.E."/>
            <person name="Mitros T."/>
            <person name="Richards G.S."/>
            <person name="Conaco C."/>
            <person name="Dacre M."/>
            <person name="Hellsten U."/>
            <person name="Larroux C."/>
            <person name="Putnam N.H."/>
            <person name="Stanke M."/>
            <person name="Adamska M."/>
            <person name="Darling A."/>
            <person name="Degnan S.M."/>
            <person name="Oakley T.H."/>
            <person name="Plachetzki D.C."/>
            <person name="Zhai Y."/>
            <person name="Adamski M."/>
            <person name="Calcino A."/>
            <person name="Cummins S.F."/>
            <person name="Goodstein D.M."/>
            <person name="Harris C."/>
            <person name="Jackson D.J."/>
            <person name="Leys S.P."/>
            <person name="Shu S."/>
            <person name="Woodcroft B.J."/>
            <person name="Vervoort M."/>
            <person name="Kosik K.S."/>
            <person name="Manning G."/>
            <person name="Degnan B.M."/>
            <person name="Rokhsar D.S."/>
        </authorList>
    </citation>
    <scope>NUCLEOTIDE SEQUENCE [LARGE SCALE GENOMIC DNA]</scope>
</reference>
<feature type="compositionally biased region" description="Basic residues" evidence="1">
    <location>
        <begin position="49"/>
        <end position="63"/>
    </location>
</feature>
<dbReference type="EnsemblMetazoa" id="Aqu2.1.43643_001">
    <property type="protein sequence ID" value="Aqu2.1.43643_001"/>
    <property type="gene ID" value="Aqu2.1.43643"/>
</dbReference>
<protein>
    <submittedName>
        <fullName evidence="2">Uncharacterized protein</fullName>
    </submittedName>
</protein>
<dbReference type="Pfam" id="PF15306">
    <property type="entry name" value="LIN37"/>
    <property type="match status" value="1"/>
</dbReference>
<dbReference type="PANTHER" id="PTHR31336">
    <property type="entry name" value="LIN37 HOMOLOG"/>
    <property type="match status" value="1"/>
</dbReference>
<dbReference type="Proteomes" id="UP000007879">
    <property type="component" value="Unassembled WGS sequence"/>
</dbReference>
<dbReference type="GO" id="GO:0017053">
    <property type="term" value="C:transcription repressor complex"/>
    <property type="evidence" value="ECO:0007669"/>
    <property type="project" value="InterPro"/>
</dbReference>
<dbReference type="GO" id="GO:0031523">
    <property type="term" value="C:Myb complex"/>
    <property type="evidence" value="ECO:0007669"/>
    <property type="project" value="TreeGrafter"/>
</dbReference>
<dbReference type="InParanoid" id="A0A1X7VW64"/>
<dbReference type="InterPro" id="IPR028226">
    <property type="entry name" value="LIN37"/>
</dbReference>
<dbReference type="AlphaFoldDB" id="A0A1X7VW64"/>
<accession>A0A1X7VW64</accession>
<organism evidence="2">
    <name type="scientific">Amphimedon queenslandica</name>
    <name type="common">Sponge</name>
    <dbReference type="NCBI Taxonomy" id="400682"/>
    <lineage>
        <taxon>Eukaryota</taxon>
        <taxon>Metazoa</taxon>
        <taxon>Porifera</taxon>
        <taxon>Demospongiae</taxon>
        <taxon>Heteroscleromorpha</taxon>
        <taxon>Haplosclerida</taxon>
        <taxon>Niphatidae</taxon>
        <taxon>Amphimedon</taxon>
    </lineage>
</organism>
<feature type="region of interest" description="Disordered" evidence="1">
    <location>
        <begin position="188"/>
        <end position="207"/>
    </location>
</feature>
<dbReference type="PANTHER" id="PTHR31336:SF3">
    <property type="entry name" value="PROTEIN LIN-37 HOMOLOG"/>
    <property type="match status" value="1"/>
</dbReference>
<gene>
    <name evidence="2" type="primary">105312354</name>
</gene>